<organism evidence="3 4">
    <name type="scientific">Halorussus caseinilyticus</name>
    <dbReference type="NCBI Taxonomy" id="3034025"/>
    <lineage>
        <taxon>Archaea</taxon>
        <taxon>Methanobacteriati</taxon>
        <taxon>Methanobacteriota</taxon>
        <taxon>Stenosarchaea group</taxon>
        <taxon>Halobacteria</taxon>
        <taxon>Halobacteriales</taxon>
        <taxon>Haladaptataceae</taxon>
        <taxon>Halorussus</taxon>
    </lineage>
</organism>
<keyword evidence="2" id="KW-1133">Transmembrane helix</keyword>
<feature type="compositionally biased region" description="Acidic residues" evidence="1">
    <location>
        <begin position="71"/>
        <end position="82"/>
    </location>
</feature>
<evidence type="ECO:0000313" key="4">
    <source>
        <dbReference type="Proteomes" id="UP001596407"/>
    </source>
</evidence>
<gene>
    <name evidence="3" type="ORF">ACFQJ6_17155</name>
</gene>
<proteinExistence type="predicted"/>
<keyword evidence="2" id="KW-0472">Membrane</keyword>
<evidence type="ECO:0000256" key="2">
    <source>
        <dbReference type="SAM" id="Phobius"/>
    </source>
</evidence>
<evidence type="ECO:0000313" key="3">
    <source>
        <dbReference type="EMBL" id="MFC7081575.1"/>
    </source>
</evidence>
<evidence type="ECO:0008006" key="5">
    <source>
        <dbReference type="Google" id="ProtNLM"/>
    </source>
</evidence>
<reference evidence="3 4" key="1">
    <citation type="journal article" date="2019" name="Int. J. Syst. Evol. Microbiol.">
        <title>The Global Catalogue of Microorganisms (GCM) 10K type strain sequencing project: providing services to taxonomists for standard genome sequencing and annotation.</title>
        <authorList>
            <consortium name="The Broad Institute Genomics Platform"/>
            <consortium name="The Broad Institute Genome Sequencing Center for Infectious Disease"/>
            <person name="Wu L."/>
            <person name="Ma J."/>
        </authorList>
    </citation>
    <scope>NUCLEOTIDE SEQUENCE [LARGE SCALE GENOMIC DNA]</scope>
    <source>
        <strain evidence="3 4">DT72</strain>
    </source>
</reference>
<dbReference type="RefSeq" id="WP_276280489.1">
    <property type="nucleotide sequence ID" value="NZ_CP119809.1"/>
</dbReference>
<feature type="transmembrane region" description="Helical" evidence="2">
    <location>
        <begin position="104"/>
        <end position="121"/>
    </location>
</feature>
<sequence>MAILEINLEKPALLEEYQYPGETTAKSGESPENSGATEPSSGGKAKLLALLAVVAGVGLLVWKLTNRGDTEQADLDEFEGEGEYEHGPEPEIGGDESGGAKRKVAGILGFAVAVVGLVGVVRKRRS</sequence>
<keyword evidence="2" id="KW-0812">Transmembrane</keyword>
<feature type="region of interest" description="Disordered" evidence="1">
    <location>
        <begin position="18"/>
        <end position="42"/>
    </location>
</feature>
<name>A0ABD5WP98_9EURY</name>
<dbReference type="GeneID" id="79305128"/>
<dbReference type="EMBL" id="JBHSZH010000005">
    <property type="protein sequence ID" value="MFC7081575.1"/>
    <property type="molecule type" value="Genomic_DNA"/>
</dbReference>
<comment type="caution">
    <text evidence="3">The sequence shown here is derived from an EMBL/GenBank/DDBJ whole genome shotgun (WGS) entry which is preliminary data.</text>
</comment>
<accession>A0ABD5WP98</accession>
<feature type="transmembrane region" description="Helical" evidence="2">
    <location>
        <begin position="47"/>
        <end position="65"/>
    </location>
</feature>
<dbReference type="Proteomes" id="UP001596407">
    <property type="component" value="Unassembled WGS sequence"/>
</dbReference>
<protein>
    <recommendedName>
        <fullName evidence="5">PGF-CTERM sorting domain-containing protein</fullName>
    </recommendedName>
</protein>
<dbReference type="AlphaFoldDB" id="A0ABD5WP98"/>
<keyword evidence="4" id="KW-1185">Reference proteome</keyword>
<feature type="compositionally biased region" description="Polar residues" evidence="1">
    <location>
        <begin position="24"/>
        <end position="40"/>
    </location>
</feature>
<feature type="region of interest" description="Disordered" evidence="1">
    <location>
        <begin position="71"/>
        <end position="99"/>
    </location>
</feature>
<evidence type="ECO:0000256" key="1">
    <source>
        <dbReference type="SAM" id="MobiDB-lite"/>
    </source>
</evidence>